<sequence>MLNYNFYDSQQNKKVDFISLKLIKILLLRRRKISSNWKVERAVWAEFEKIQFLVFICPGFDERLRFLFYYAIKIEIFKIPSFVAKILKDPVR</sequence>
<reference evidence="1 2" key="1">
    <citation type="journal article" date="2018" name="Sci. Rep.">
        <title>Genomic signatures of local adaptation to the degree of environmental predictability in rotifers.</title>
        <authorList>
            <person name="Franch-Gras L."/>
            <person name="Hahn C."/>
            <person name="Garcia-Roger E.M."/>
            <person name="Carmona M.J."/>
            <person name="Serra M."/>
            <person name="Gomez A."/>
        </authorList>
    </citation>
    <scope>NUCLEOTIDE SEQUENCE [LARGE SCALE GENOMIC DNA]</scope>
    <source>
        <strain evidence="1">HYR1</strain>
    </source>
</reference>
<accession>A0A3M7RS83</accession>
<organism evidence="1 2">
    <name type="scientific">Brachionus plicatilis</name>
    <name type="common">Marine rotifer</name>
    <name type="synonym">Brachionus muelleri</name>
    <dbReference type="NCBI Taxonomy" id="10195"/>
    <lineage>
        <taxon>Eukaryota</taxon>
        <taxon>Metazoa</taxon>
        <taxon>Spiralia</taxon>
        <taxon>Gnathifera</taxon>
        <taxon>Rotifera</taxon>
        <taxon>Eurotatoria</taxon>
        <taxon>Monogononta</taxon>
        <taxon>Pseudotrocha</taxon>
        <taxon>Ploima</taxon>
        <taxon>Brachionidae</taxon>
        <taxon>Brachionus</taxon>
    </lineage>
</organism>
<name>A0A3M7RS83_BRAPC</name>
<keyword evidence="2" id="KW-1185">Reference proteome</keyword>
<dbReference type="EMBL" id="REGN01002767">
    <property type="protein sequence ID" value="RNA26270.1"/>
    <property type="molecule type" value="Genomic_DNA"/>
</dbReference>
<gene>
    <name evidence="1" type="ORF">BpHYR1_025123</name>
</gene>
<dbReference type="AlphaFoldDB" id="A0A3M7RS83"/>
<proteinExistence type="predicted"/>
<protein>
    <submittedName>
        <fullName evidence="1">Uncharacterized protein</fullName>
    </submittedName>
</protein>
<comment type="caution">
    <text evidence="1">The sequence shown here is derived from an EMBL/GenBank/DDBJ whole genome shotgun (WGS) entry which is preliminary data.</text>
</comment>
<evidence type="ECO:0000313" key="2">
    <source>
        <dbReference type="Proteomes" id="UP000276133"/>
    </source>
</evidence>
<dbReference type="Proteomes" id="UP000276133">
    <property type="component" value="Unassembled WGS sequence"/>
</dbReference>
<evidence type="ECO:0000313" key="1">
    <source>
        <dbReference type="EMBL" id="RNA26270.1"/>
    </source>
</evidence>